<comment type="caution">
    <text evidence="1">The sequence shown here is derived from an EMBL/GenBank/DDBJ whole genome shotgun (WGS) entry which is preliminary data.</text>
</comment>
<reference evidence="1 2" key="1">
    <citation type="journal article" date="2022" name="bioRxiv">
        <title>Genomics of Preaxostyla Flagellates Illuminates Evolutionary Transitions and the Path Towards Mitochondrial Loss.</title>
        <authorList>
            <person name="Novak L.V.F."/>
            <person name="Treitli S.C."/>
            <person name="Pyrih J."/>
            <person name="Halakuc P."/>
            <person name="Pipaliya S.V."/>
            <person name="Vacek V."/>
            <person name="Brzon O."/>
            <person name="Soukal P."/>
            <person name="Eme L."/>
            <person name="Dacks J.B."/>
            <person name="Karnkowska A."/>
            <person name="Elias M."/>
            <person name="Hampl V."/>
        </authorList>
    </citation>
    <scope>NUCLEOTIDE SEQUENCE [LARGE SCALE GENOMIC DNA]</scope>
    <source>
        <strain evidence="1">NAU3</strain>
        <tissue evidence="1">Gut</tissue>
    </source>
</reference>
<organism evidence="1 2">
    <name type="scientific">Blattamonas nauphoetae</name>
    <dbReference type="NCBI Taxonomy" id="2049346"/>
    <lineage>
        <taxon>Eukaryota</taxon>
        <taxon>Metamonada</taxon>
        <taxon>Preaxostyla</taxon>
        <taxon>Oxymonadida</taxon>
        <taxon>Blattamonas</taxon>
    </lineage>
</organism>
<protein>
    <recommendedName>
        <fullName evidence="3">RIIa domain-containing protein</fullName>
    </recommendedName>
</protein>
<accession>A0ABQ9XX14</accession>
<evidence type="ECO:0000313" key="1">
    <source>
        <dbReference type="EMBL" id="KAK2956024.1"/>
    </source>
</evidence>
<keyword evidence="2" id="KW-1185">Reference proteome</keyword>
<name>A0ABQ9XX14_9EUKA</name>
<dbReference type="EMBL" id="JARBJD010000060">
    <property type="protein sequence ID" value="KAK2956024.1"/>
    <property type="molecule type" value="Genomic_DNA"/>
</dbReference>
<evidence type="ECO:0000313" key="2">
    <source>
        <dbReference type="Proteomes" id="UP001281761"/>
    </source>
</evidence>
<sequence length="97" mass="11630">MDRRTRILSEGQQETLSEEKIDHRLDNEKYLRSHPELSDLIRCLFDSLVASKPDSKELILKFICEYFQKPDLPYQVTLYAQQRESDLLDYDNMMDEQ</sequence>
<dbReference type="Proteomes" id="UP001281761">
    <property type="component" value="Unassembled WGS sequence"/>
</dbReference>
<evidence type="ECO:0008006" key="3">
    <source>
        <dbReference type="Google" id="ProtNLM"/>
    </source>
</evidence>
<gene>
    <name evidence="1" type="ORF">BLNAU_9000</name>
</gene>
<proteinExistence type="predicted"/>